<accession>E3Q5T4</accession>
<dbReference type="GeneID" id="24406691"/>
<feature type="transmembrane region" description="Helical" evidence="1">
    <location>
        <begin position="21"/>
        <end position="44"/>
    </location>
</feature>
<keyword evidence="1" id="KW-0812">Transmembrane</keyword>
<name>E3Q5T4_COLGM</name>
<reference evidence="3" key="1">
    <citation type="journal article" date="2012" name="Nat. Genet.">
        <title>Lifestyle transitions in plant pathogenic Colletotrichum fungi deciphered by genome and transcriptome analyses.</title>
        <authorList>
            <person name="O'Connell R.J."/>
            <person name="Thon M.R."/>
            <person name="Hacquard S."/>
            <person name="Amyotte S.G."/>
            <person name="Kleemann J."/>
            <person name="Torres M.F."/>
            <person name="Damm U."/>
            <person name="Buiate E.A."/>
            <person name="Epstein L."/>
            <person name="Alkan N."/>
            <person name="Altmueller J."/>
            <person name="Alvarado-Balderrama L."/>
            <person name="Bauser C.A."/>
            <person name="Becker C."/>
            <person name="Birren B.W."/>
            <person name="Chen Z."/>
            <person name="Choi J."/>
            <person name="Crouch J.A."/>
            <person name="Duvick J.P."/>
            <person name="Farman M.A."/>
            <person name="Gan P."/>
            <person name="Heiman D."/>
            <person name="Henrissat B."/>
            <person name="Howard R.J."/>
            <person name="Kabbage M."/>
            <person name="Koch C."/>
            <person name="Kracher B."/>
            <person name="Kubo Y."/>
            <person name="Law A.D."/>
            <person name="Lebrun M.-H."/>
            <person name="Lee Y.-H."/>
            <person name="Miyara I."/>
            <person name="Moore N."/>
            <person name="Neumann U."/>
            <person name="Nordstroem K."/>
            <person name="Panaccione D.G."/>
            <person name="Panstruga R."/>
            <person name="Place M."/>
            <person name="Proctor R.H."/>
            <person name="Prusky D."/>
            <person name="Rech G."/>
            <person name="Reinhardt R."/>
            <person name="Rollins J.A."/>
            <person name="Rounsley S."/>
            <person name="Schardl C.L."/>
            <person name="Schwartz D.C."/>
            <person name="Shenoy N."/>
            <person name="Shirasu K."/>
            <person name="Sikhakolli U.R."/>
            <person name="Stueber K."/>
            <person name="Sukno S.A."/>
            <person name="Sweigard J.A."/>
            <person name="Takano Y."/>
            <person name="Takahara H."/>
            <person name="Trail F."/>
            <person name="van der Does H.C."/>
            <person name="Voll L.M."/>
            <person name="Will I."/>
            <person name="Young S."/>
            <person name="Zeng Q."/>
            <person name="Zhang J."/>
            <person name="Zhou S."/>
            <person name="Dickman M.B."/>
            <person name="Schulze-Lefert P."/>
            <person name="Ver Loren van Themaat E."/>
            <person name="Ma L.-J."/>
            <person name="Vaillancourt L.J."/>
        </authorList>
    </citation>
    <scope>NUCLEOTIDE SEQUENCE [LARGE SCALE GENOMIC DNA]</scope>
    <source>
        <strain evidence="3">M1.001 / M2 / FGSC 10212</strain>
    </source>
</reference>
<keyword evidence="3" id="KW-1185">Reference proteome</keyword>
<evidence type="ECO:0000256" key="1">
    <source>
        <dbReference type="SAM" id="Phobius"/>
    </source>
</evidence>
<keyword evidence="1" id="KW-0472">Membrane</keyword>
<feature type="transmembrane region" description="Helical" evidence="1">
    <location>
        <begin position="113"/>
        <end position="134"/>
    </location>
</feature>
<proteinExistence type="predicted"/>
<dbReference type="Proteomes" id="UP000008782">
    <property type="component" value="Unassembled WGS sequence"/>
</dbReference>
<dbReference type="VEuPathDB" id="FungiDB:GLRG_01326"/>
<dbReference type="EMBL" id="GG697334">
    <property type="protein sequence ID" value="EFQ26182.1"/>
    <property type="molecule type" value="Genomic_DNA"/>
</dbReference>
<sequence length="141" mass="15028">MEAGNHPSPDSRLRRAAQISLLRSSLSAAVHCWLAIGQIIYSPAPLSNDFVFFGVLLLYLQLVMLLDALDTTARLWRPGRGKALLKAVIVGFSTALAYAILAAGGCARQGQWLWWALAGVFGGVGVWPPGPVAAGEDREDG</sequence>
<gene>
    <name evidence="2" type="ORF">GLRG_01326</name>
</gene>
<evidence type="ECO:0000313" key="2">
    <source>
        <dbReference type="EMBL" id="EFQ26182.1"/>
    </source>
</evidence>
<dbReference type="HOGENOM" id="CLU_1825140_0_0_1"/>
<organism evidence="3">
    <name type="scientific">Colletotrichum graminicola (strain M1.001 / M2 / FGSC 10212)</name>
    <name type="common">Maize anthracnose fungus</name>
    <name type="synonym">Glomerella graminicola</name>
    <dbReference type="NCBI Taxonomy" id="645133"/>
    <lineage>
        <taxon>Eukaryota</taxon>
        <taxon>Fungi</taxon>
        <taxon>Dikarya</taxon>
        <taxon>Ascomycota</taxon>
        <taxon>Pezizomycotina</taxon>
        <taxon>Sordariomycetes</taxon>
        <taxon>Hypocreomycetidae</taxon>
        <taxon>Glomerellales</taxon>
        <taxon>Glomerellaceae</taxon>
        <taxon>Colletotrichum</taxon>
        <taxon>Colletotrichum graminicola species complex</taxon>
    </lineage>
</organism>
<evidence type="ECO:0000313" key="3">
    <source>
        <dbReference type="Proteomes" id="UP000008782"/>
    </source>
</evidence>
<feature type="transmembrane region" description="Helical" evidence="1">
    <location>
        <begin position="83"/>
        <end position="101"/>
    </location>
</feature>
<keyword evidence="1" id="KW-1133">Transmembrane helix</keyword>
<feature type="transmembrane region" description="Helical" evidence="1">
    <location>
        <begin position="50"/>
        <end position="71"/>
    </location>
</feature>
<protein>
    <submittedName>
        <fullName evidence="2">Uncharacterized protein</fullName>
    </submittedName>
</protein>
<dbReference type="AlphaFoldDB" id="E3Q5T4"/>
<dbReference type="RefSeq" id="XP_008090202.1">
    <property type="nucleotide sequence ID" value="XM_008092011.1"/>
</dbReference>